<name>A0A553PB46_TIGCA</name>
<dbReference type="PANTHER" id="PTHR11475">
    <property type="entry name" value="OXIDASE/PEROXIDASE"/>
    <property type="match status" value="1"/>
</dbReference>
<dbReference type="InterPro" id="IPR019791">
    <property type="entry name" value="Haem_peroxidase_animal"/>
</dbReference>
<feature type="signal peptide" evidence="8">
    <location>
        <begin position="1"/>
        <end position="17"/>
    </location>
</feature>
<accession>A0A553PB46</accession>
<keyword evidence="6" id="KW-0408">Iron</keyword>
<dbReference type="Proteomes" id="UP000318571">
    <property type="component" value="Chromosome 2"/>
</dbReference>
<evidence type="ECO:0000256" key="6">
    <source>
        <dbReference type="PIRSR" id="PIRSR619791-2"/>
    </source>
</evidence>
<keyword evidence="4 8" id="KW-0732">Signal</keyword>
<dbReference type="PRINTS" id="PR00457">
    <property type="entry name" value="ANPEROXIDASE"/>
</dbReference>
<dbReference type="InterPro" id="IPR010255">
    <property type="entry name" value="Haem_peroxidase_sf"/>
</dbReference>
<dbReference type="SUPFAM" id="SSF48113">
    <property type="entry name" value="Heme-dependent peroxidases"/>
    <property type="match status" value="1"/>
</dbReference>
<dbReference type="CDD" id="cd09823">
    <property type="entry name" value="peroxinectin_like"/>
    <property type="match status" value="1"/>
</dbReference>
<dbReference type="PANTHER" id="PTHR11475:SF4">
    <property type="entry name" value="CHORION PEROXIDASE"/>
    <property type="match status" value="1"/>
</dbReference>
<keyword evidence="3" id="KW-0575">Peroxidase</keyword>
<evidence type="ECO:0000256" key="4">
    <source>
        <dbReference type="ARBA" id="ARBA00022729"/>
    </source>
</evidence>
<gene>
    <name evidence="9" type="ORF">TCAL_04779</name>
</gene>
<keyword evidence="6" id="KW-0349">Heme</keyword>
<organism evidence="9 10">
    <name type="scientific">Tigriopus californicus</name>
    <name type="common">Marine copepod</name>
    <dbReference type="NCBI Taxonomy" id="6832"/>
    <lineage>
        <taxon>Eukaryota</taxon>
        <taxon>Metazoa</taxon>
        <taxon>Ecdysozoa</taxon>
        <taxon>Arthropoda</taxon>
        <taxon>Crustacea</taxon>
        <taxon>Multicrustacea</taxon>
        <taxon>Hexanauplia</taxon>
        <taxon>Copepoda</taxon>
        <taxon>Harpacticoida</taxon>
        <taxon>Harpacticidae</taxon>
        <taxon>Tigriopus</taxon>
    </lineage>
</organism>
<dbReference type="GO" id="GO:0020037">
    <property type="term" value="F:heme binding"/>
    <property type="evidence" value="ECO:0007669"/>
    <property type="project" value="InterPro"/>
</dbReference>
<evidence type="ECO:0000256" key="8">
    <source>
        <dbReference type="SAM" id="SignalP"/>
    </source>
</evidence>
<keyword evidence="5" id="KW-0325">Glycoprotein</keyword>
<dbReference type="PROSITE" id="PS50292">
    <property type="entry name" value="PEROXIDASE_3"/>
    <property type="match status" value="1"/>
</dbReference>
<dbReference type="GO" id="GO:0006979">
    <property type="term" value="P:response to oxidative stress"/>
    <property type="evidence" value="ECO:0007669"/>
    <property type="project" value="InterPro"/>
</dbReference>
<proteinExistence type="predicted"/>
<feature type="compositionally biased region" description="Basic residues" evidence="7">
    <location>
        <begin position="179"/>
        <end position="201"/>
    </location>
</feature>
<dbReference type="GO" id="GO:0005576">
    <property type="term" value="C:extracellular region"/>
    <property type="evidence" value="ECO:0007669"/>
    <property type="project" value="UniProtKB-SubCell"/>
</dbReference>
<evidence type="ECO:0008006" key="11">
    <source>
        <dbReference type="Google" id="ProtNLM"/>
    </source>
</evidence>
<dbReference type="InterPro" id="IPR037120">
    <property type="entry name" value="Haem_peroxidase_sf_animal"/>
</dbReference>
<dbReference type="OrthoDB" id="6505174at2759"/>
<dbReference type="Gene3D" id="1.10.640.10">
    <property type="entry name" value="Haem peroxidase domain superfamily, animal type"/>
    <property type="match status" value="1"/>
</dbReference>
<feature type="chain" id="PRO_5021863068" description="Peroxidase" evidence="8">
    <location>
        <begin position="18"/>
        <end position="701"/>
    </location>
</feature>
<feature type="binding site" description="axial binding residue" evidence="6">
    <location>
        <position position="465"/>
    </location>
    <ligand>
        <name>heme b</name>
        <dbReference type="ChEBI" id="CHEBI:60344"/>
    </ligand>
    <ligandPart>
        <name>Fe</name>
        <dbReference type="ChEBI" id="CHEBI:18248"/>
    </ligandPart>
</feature>
<keyword evidence="10" id="KW-1185">Reference proteome</keyword>
<keyword evidence="2" id="KW-0964">Secreted</keyword>
<dbReference type="Pfam" id="PF03098">
    <property type="entry name" value="An_peroxidase"/>
    <property type="match status" value="1"/>
</dbReference>
<feature type="region of interest" description="Disordered" evidence="7">
    <location>
        <begin position="164"/>
        <end position="220"/>
    </location>
</feature>
<evidence type="ECO:0000313" key="10">
    <source>
        <dbReference type="Proteomes" id="UP000318571"/>
    </source>
</evidence>
<evidence type="ECO:0000256" key="3">
    <source>
        <dbReference type="ARBA" id="ARBA00022559"/>
    </source>
</evidence>
<dbReference type="GO" id="GO:0004601">
    <property type="term" value="F:peroxidase activity"/>
    <property type="evidence" value="ECO:0007669"/>
    <property type="project" value="UniProtKB-KW"/>
</dbReference>
<sequence length="701" mass="77777">MKKLFLILGLLVATGAAFDMDSVLDRAENELSLELNRKLPLGSKDSVFARKKSTPESKVMHAYNSLIRRSLSILKDEGVKDLDLICLIRRAISKRRHRGRAPGFMNQNLRPIALVDDICNGVNPNCSSHANSPYRTLDGTCNNLNNPYWGAISSAMRRWREPAYQNGRDTPRGSNPSRARGRKRRSRRGRRQGPRGKRGPRSRNCSQNPAGTLPNARLVSNKFHPDCDVPDKVATHMVAIMGQFLDHDITLTPEDEAQDCCTGSAEETCLPISVGPKDSFFSNHKVKCLEFTRSVEFCEESEGHREQLNAITAFVDASNVYGSSQEVSESLREKSGGLLKTSSSSSYTMLPSINGSYQAGDVRALENPALCSMHTLFLREHNRIAKALASKNPSLSDEVLYQQARRIVSAEMQNVVYGEFLTVILGQNAMNENGLTLGSGPSTYNPKVDPSIRNVFATAAFRFGHSMIEGVVNMVHESTRAVKASYKLKHNFFNTSNYLSHNGAGMEMIIGGLISQPAQSADRFIIPDLTNHLFQGNGSTFGTDLIARNIQRGREHGLASYNAYREFCGHQAACSWSKKPSDVASSTWKILKTLYNHPNDIDVFVGGLAETPQKGDLTGSTFQCLMAKQFQMLKEGDRYFFTHSEQAGSFTPDQRSNLLTRTLRDIICDNTRIPEVRSNVFDATTPFQSCTCSNSLNIKLF</sequence>
<dbReference type="EMBL" id="VCGU01000005">
    <property type="protein sequence ID" value="TRY74903.1"/>
    <property type="molecule type" value="Genomic_DNA"/>
</dbReference>
<comment type="caution">
    <text evidence="9">The sequence shown here is derived from an EMBL/GenBank/DDBJ whole genome shotgun (WGS) entry which is preliminary data.</text>
</comment>
<keyword evidence="6" id="KW-0479">Metal-binding</keyword>
<protein>
    <recommendedName>
        <fullName evidence="11">Peroxidase</fullName>
    </recommendedName>
</protein>
<evidence type="ECO:0000256" key="2">
    <source>
        <dbReference type="ARBA" id="ARBA00022525"/>
    </source>
</evidence>
<evidence type="ECO:0000313" key="9">
    <source>
        <dbReference type="EMBL" id="TRY74903.1"/>
    </source>
</evidence>
<dbReference type="GO" id="GO:0046872">
    <property type="term" value="F:metal ion binding"/>
    <property type="evidence" value="ECO:0007669"/>
    <property type="project" value="UniProtKB-KW"/>
</dbReference>
<evidence type="ECO:0000256" key="5">
    <source>
        <dbReference type="ARBA" id="ARBA00023180"/>
    </source>
</evidence>
<dbReference type="FunFam" id="1.10.640.10:FF:000003">
    <property type="entry name" value="chorion peroxidase"/>
    <property type="match status" value="1"/>
</dbReference>
<comment type="subcellular location">
    <subcellularLocation>
        <location evidence="1">Secreted</location>
    </subcellularLocation>
</comment>
<dbReference type="AlphaFoldDB" id="A0A553PB46"/>
<evidence type="ECO:0000256" key="7">
    <source>
        <dbReference type="SAM" id="MobiDB-lite"/>
    </source>
</evidence>
<reference evidence="9 10" key="1">
    <citation type="journal article" date="2018" name="Nat. Ecol. Evol.">
        <title>Genomic signatures of mitonuclear coevolution across populations of Tigriopus californicus.</title>
        <authorList>
            <person name="Barreto F.S."/>
            <person name="Watson E.T."/>
            <person name="Lima T.G."/>
            <person name="Willett C.S."/>
            <person name="Edmands S."/>
            <person name="Li W."/>
            <person name="Burton R.S."/>
        </authorList>
    </citation>
    <scope>NUCLEOTIDE SEQUENCE [LARGE SCALE GENOMIC DNA]</scope>
    <source>
        <strain evidence="9 10">San Diego</strain>
    </source>
</reference>
<dbReference type="OMA" id="QTCMDFT"/>
<evidence type="ECO:0000256" key="1">
    <source>
        <dbReference type="ARBA" id="ARBA00004613"/>
    </source>
</evidence>
<keyword evidence="3" id="KW-0560">Oxidoreductase</keyword>